<dbReference type="EMBL" id="JASPKZ010002343">
    <property type="protein sequence ID" value="KAJ9595373.1"/>
    <property type="molecule type" value="Genomic_DNA"/>
</dbReference>
<reference evidence="1" key="1">
    <citation type="journal article" date="2023" name="IScience">
        <title>Live-bearing cockroach genome reveals convergent evolutionary mechanisms linked to viviparity in insects and beyond.</title>
        <authorList>
            <person name="Fouks B."/>
            <person name="Harrison M.C."/>
            <person name="Mikhailova A.A."/>
            <person name="Marchal E."/>
            <person name="English S."/>
            <person name="Carruthers M."/>
            <person name="Jennings E.C."/>
            <person name="Chiamaka E.L."/>
            <person name="Frigard R.A."/>
            <person name="Pippel M."/>
            <person name="Attardo G.M."/>
            <person name="Benoit J.B."/>
            <person name="Bornberg-Bauer E."/>
            <person name="Tobe S.S."/>
        </authorList>
    </citation>
    <scope>NUCLEOTIDE SEQUENCE</scope>
    <source>
        <strain evidence="1">Stay&amp;Tobe</strain>
    </source>
</reference>
<dbReference type="Proteomes" id="UP001233999">
    <property type="component" value="Unassembled WGS sequence"/>
</dbReference>
<evidence type="ECO:0000313" key="1">
    <source>
        <dbReference type="EMBL" id="KAJ9595373.1"/>
    </source>
</evidence>
<proteinExistence type="predicted"/>
<protein>
    <submittedName>
        <fullName evidence="1">Uncharacterized protein</fullName>
    </submittedName>
</protein>
<dbReference type="AlphaFoldDB" id="A0AAD8ACD4"/>
<feature type="non-terminal residue" evidence="1">
    <location>
        <position position="1"/>
    </location>
</feature>
<feature type="non-terminal residue" evidence="1">
    <location>
        <position position="72"/>
    </location>
</feature>
<evidence type="ECO:0000313" key="2">
    <source>
        <dbReference type="Proteomes" id="UP001233999"/>
    </source>
</evidence>
<organism evidence="1 2">
    <name type="scientific">Diploptera punctata</name>
    <name type="common">Pacific beetle cockroach</name>
    <dbReference type="NCBI Taxonomy" id="6984"/>
    <lineage>
        <taxon>Eukaryota</taxon>
        <taxon>Metazoa</taxon>
        <taxon>Ecdysozoa</taxon>
        <taxon>Arthropoda</taxon>
        <taxon>Hexapoda</taxon>
        <taxon>Insecta</taxon>
        <taxon>Pterygota</taxon>
        <taxon>Neoptera</taxon>
        <taxon>Polyneoptera</taxon>
        <taxon>Dictyoptera</taxon>
        <taxon>Blattodea</taxon>
        <taxon>Blaberoidea</taxon>
        <taxon>Blaberidae</taxon>
        <taxon>Diplopterinae</taxon>
        <taxon>Diploptera</taxon>
    </lineage>
</organism>
<sequence length="72" mass="8924">LIYQATDPLRLREMYKSDSHYTRIFRYQEFENRQVDCKDRNLIKIVHFRSESLNVNIRMEANIFMKHLGHYM</sequence>
<reference evidence="1" key="2">
    <citation type="submission" date="2023-05" db="EMBL/GenBank/DDBJ databases">
        <authorList>
            <person name="Fouks B."/>
        </authorList>
    </citation>
    <scope>NUCLEOTIDE SEQUENCE</scope>
    <source>
        <strain evidence="1">Stay&amp;Tobe</strain>
        <tissue evidence="1">Testes</tissue>
    </source>
</reference>
<gene>
    <name evidence="1" type="ORF">L9F63_013423</name>
</gene>
<accession>A0AAD8ACD4</accession>
<comment type="caution">
    <text evidence="1">The sequence shown here is derived from an EMBL/GenBank/DDBJ whole genome shotgun (WGS) entry which is preliminary data.</text>
</comment>
<keyword evidence="2" id="KW-1185">Reference proteome</keyword>
<name>A0AAD8ACD4_DIPPU</name>